<comment type="caution">
    <text evidence="1">The sequence shown here is derived from an EMBL/GenBank/DDBJ whole genome shotgun (WGS) entry which is preliminary data.</text>
</comment>
<evidence type="ECO:0000313" key="1">
    <source>
        <dbReference type="EMBL" id="MBW6436705.1"/>
    </source>
</evidence>
<dbReference type="Proteomes" id="UP001519863">
    <property type="component" value="Unassembled WGS sequence"/>
</dbReference>
<reference evidence="1 2" key="1">
    <citation type="journal article" date="2013" name="Antonie Van Leeuwenhoek">
        <title>Actinoplanes hulinensis sp. nov., a novel actinomycete isolated from soybean root (Glycine max (L.) Merr).</title>
        <authorList>
            <person name="Shen Y."/>
            <person name="Liu C."/>
            <person name="Wang X."/>
            <person name="Zhao J."/>
            <person name="Jia F."/>
            <person name="Zhang Y."/>
            <person name="Wang L."/>
            <person name="Yang D."/>
            <person name="Xiang W."/>
        </authorList>
    </citation>
    <scope>NUCLEOTIDE SEQUENCE [LARGE SCALE GENOMIC DNA]</scope>
    <source>
        <strain evidence="1 2">NEAU-M9</strain>
    </source>
</reference>
<name>A0ABS7B6P8_9ACTN</name>
<protein>
    <submittedName>
        <fullName evidence="1">Uncharacterized protein</fullName>
    </submittedName>
</protein>
<sequence length="144" mass="15982">MSLLNQQRVRIAFNPENFLGDERPWEAYCPCCWVTPPADCTGVFATWAEAMAWAEAHLDRYHCRFCIDQQMPAGRDDVLGELFESCCACTLPCGDCDGYAVYPARYSAPTDLINDLASIRLTPIFCDGCTGVIAVIPLDPEVYA</sequence>
<gene>
    <name evidence="1" type="ORF">KZ829_23465</name>
</gene>
<evidence type="ECO:0000313" key="2">
    <source>
        <dbReference type="Proteomes" id="UP001519863"/>
    </source>
</evidence>
<dbReference type="EMBL" id="JAHXZI010000012">
    <property type="protein sequence ID" value="MBW6436705.1"/>
    <property type="molecule type" value="Genomic_DNA"/>
</dbReference>
<accession>A0ABS7B6P8</accession>
<keyword evidence="2" id="KW-1185">Reference proteome</keyword>
<organism evidence="1 2">
    <name type="scientific">Actinoplanes hulinensis</name>
    <dbReference type="NCBI Taxonomy" id="1144547"/>
    <lineage>
        <taxon>Bacteria</taxon>
        <taxon>Bacillati</taxon>
        <taxon>Actinomycetota</taxon>
        <taxon>Actinomycetes</taxon>
        <taxon>Micromonosporales</taxon>
        <taxon>Micromonosporaceae</taxon>
        <taxon>Actinoplanes</taxon>
    </lineage>
</organism>
<proteinExistence type="predicted"/>
<dbReference type="RefSeq" id="WP_220146069.1">
    <property type="nucleotide sequence ID" value="NZ_JAHXZI010000012.1"/>
</dbReference>